<sequence>MAGPAAPETKLATPIKRSALNVELDVGDTDSEDSELLSSPPTKRQKTIDESSVEP</sequence>
<proteinExistence type="predicted"/>
<accession>A0A2X0MAK7</accession>
<dbReference type="AlphaFoldDB" id="A0A2X0MAK7"/>
<feature type="compositionally biased region" description="Acidic residues" evidence="1">
    <location>
        <begin position="26"/>
        <end position="35"/>
    </location>
</feature>
<keyword evidence="3" id="KW-1185">Reference proteome</keyword>
<feature type="region of interest" description="Disordered" evidence="1">
    <location>
        <begin position="26"/>
        <end position="55"/>
    </location>
</feature>
<evidence type="ECO:0000313" key="3">
    <source>
        <dbReference type="Proteomes" id="UP000249464"/>
    </source>
</evidence>
<organism evidence="2 3">
    <name type="scientific">Microbotryum silenes-dioicae</name>
    <dbReference type="NCBI Taxonomy" id="796604"/>
    <lineage>
        <taxon>Eukaryota</taxon>
        <taxon>Fungi</taxon>
        <taxon>Dikarya</taxon>
        <taxon>Basidiomycota</taxon>
        <taxon>Pucciniomycotina</taxon>
        <taxon>Microbotryomycetes</taxon>
        <taxon>Microbotryales</taxon>
        <taxon>Microbotryaceae</taxon>
        <taxon>Microbotryum</taxon>
    </lineage>
</organism>
<reference evidence="2 3" key="1">
    <citation type="submission" date="2016-11" db="EMBL/GenBank/DDBJ databases">
        <authorList>
            <person name="Jaros S."/>
            <person name="Januszkiewicz K."/>
            <person name="Wedrychowicz H."/>
        </authorList>
    </citation>
    <scope>NUCLEOTIDE SEQUENCE [LARGE SCALE GENOMIC DNA]</scope>
</reference>
<gene>
    <name evidence="2" type="primary">BQ5605_C006g04263</name>
    <name evidence="2" type="ORF">BQ5605_C006G04263</name>
</gene>
<dbReference type="EMBL" id="FQNC01000044">
    <property type="protein sequence ID" value="SGY57368.1"/>
    <property type="molecule type" value="Genomic_DNA"/>
</dbReference>
<evidence type="ECO:0000313" key="2">
    <source>
        <dbReference type="EMBL" id="SGY57368.1"/>
    </source>
</evidence>
<name>A0A2X0MAK7_9BASI</name>
<evidence type="ECO:0000256" key="1">
    <source>
        <dbReference type="SAM" id="MobiDB-lite"/>
    </source>
</evidence>
<dbReference type="Proteomes" id="UP000249464">
    <property type="component" value="Unassembled WGS sequence"/>
</dbReference>
<protein>
    <submittedName>
        <fullName evidence="2">BQ5605_C006g04263 protein</fullName>
    </submittedName>
</protein>